<dbReference type="RefSeq" id="WP_381539269.1">
    <property type="nucleotide sequence ID" value="NZ_JBHUGI010000034.1"/>
</dbReference>
<keyword evidence="1" id="KW-1133">Transmembrane helix</keyword>
<comment type="caution">
    <text evidence="2">The sequence shown here is derived from an EMBL/GenBank/DDBJ whole genome shotgun (WGS) entry which is preliminary data.</text>
</comment>
<feature type="transmembrane region" description="Helical" evidence="1">
    <location>
        <begin position="6"/>
        <end position="26"/>
    </location>
</feature>
<dbReference type="SUPFAM" id="SSF52266">
    <property type="entry name" value="SGNH hydrolase"/>
    <property type="match status" value="1"/>
</dbReference>
<dbReference type="GO" id="GO:0016787">
    <property type="term" value="F:hydrolase activity"/>
    <property type="evidence" value="ECO:0007669"/>
    <property type="project" value="UniProtKB-KW"/>
</dbReference>
<evidence type="ECO:0000313" key="3">
    <source>
        <dbReference type="Proteomes" id="UP001597218"/>
    </source>
</evidence>
<gene>
    <name evidence="2" type="ORF">ACFSFY_14605</name>
</gene>
<sequence>MTKKVLFAYIVLIGCILLLVGGYSQWKDKLSSFQRERPTQTVVSAAPVTEVEQKETVEEEEAAVEPMDSVRLQKLTANQDESVRALFQKRLDSSEKVDFLMIGSTSMDYGDSGYAERLQVALGETYAEFITFHKISFDGTSSEFMKEIEEERITLDGDYDVVLMEPFTLRNNGKVIIEKEHAHIKTVRGQLSGFVEDSVLILQPPNPIYKMQYYETQVRALNTFAGAQGIPYINHWLDWPAKDSADLPLLLGENSMPNSDGAELWANALIGYFIAE</sequence>
<protein>
    <submittedName>
        <fullName evidence="2">SGNH/GDSL hydrolase family protein</fullName>
    </submittedName>
</protein>
<evidence type="ECO:0000313" key="2">
    <source>
        <dbReference type="EMBL" id="MFD1929270.1"/>
    </source>
</evidence>
<name>A0ABW4SIC9_9BACL</name>
<keyword evidence="1" id="KW-0472">Membrane</keyword>
<keyword evidence="3" id="KW-1185">Reference proteome</keyword>
<accession>A0ABW4SIC9</accession>
<organism evidence="2 3">
    <name type="scientific">Sporosarcina siberiensis</name>
    <dbReference type="NCBI Taxonomy" id="1365606"/>
    <lineage>
        <taxon>Bacteria</taxon>
        <taxon>Bacillati</taxon>
        <taxon>Bacillota</taxon>
        <taxon>Bacilli</taxon>
        <taxon>Bacillales</taxon>
        <taxon>Caryophanaceae</taxon>
        <taxon>Sporosarcina</taxon>
    </lineage>
</organism>
<proteinExistence type="predicted"/>
<dbReference type="PROSITE" id="PS51257">
    <property type="entry name" value="PROKAR_LIPOPROTEIN"/>
    <property type="match status" value="1"/>
</dbReference>
<dbReference type="EMBL" id="JBHUGI010000034">
    <property type="protein sequence ID" value="MFD1929270.1"/>
    <property type="molecule type" value="Genomic_DNA"/>
</dbReference>
<keyword evidence="2" id="KW-0378">Hydrolase</keyword>
<evidence type="ECO:0000256" key="1">
    <source>
        <dbReference type="SAM" id="Phobius"/>
    </source>
</evidence>
<reference evidence="3" key="1">
    <citation type="journal article" date="2019" name="Int. J. Syst. Evol. Microbiol.">
        <title>The Global Catalogue of Microorganisms (GCM) 10K type strain sequencing project: providing services to taxonomists for standard genome sequencing and annotation.</title>
        <authorList>
            <consortium name="The Broad Institute Genomics Platform"/>
            <consortium name="The Broad Institute Genome Sequencing Center for Infectious Disease"/>
            <person name="Wu L."/>
            <person name="Ma J."/>
        </authorList>
    </citation>
    <scope>NUCLEOTIDE SEQUENCE [LARGE SCALE GENOMIC DNA]</scope>
    <source>
        <strain evidence="3">CGMCC 4.7177</strain>
    </source>
</reference>
<dbReference type="Proteomes" id="UP001597218">
    <property type="component" value="Unassembled WGS sequence"/>
</dbReference>
<keyword evidence="1" id="KW-0812">Transmembrane</keyword>